<evidence type="ECO:0000256" key="1">
    <source>
        <dbReference type="ARBA" id="ARBA00004533"/>
    </source>
</evidence>
<gene>
    <name evidence="13" type="ORF">CWE09_06900</name>
</gene>
<dbReference type="PANTHER" id="PTHR38831">
    <property type="entry name" value="TYPE II SECRETION SYSTEM PROTEIN K"/>
    <property type="match status" value="1"/>
</dbReference>
<dbReference type="EMBL" id="PIPL01000001">
    <property type="protein sequence ID" value="RUO26429.1"/>
    <property type="molecule type" value="Genomic_DNA"/>
</dbReference>
<evidence type="ECO:0000256" key="10">
    <source>
        <dbReference type="PIRNR" id="PIRNR002786"/>
    </source>
</evidence>
<dbReference type="Proteomes" id="UP000288293">
    <property type="component" value="Unassembled WGS sequence"/>
</dbReference>
<dbReference type="InterPro" id="IPR049031">
    <property type="entry name" value="T2SSK_SAM-like_1st"/>
</dbReference>
<evidence type="ECO:0000256" key="3">
    <source>
        <dbReference type="ARBA" id="ARBA00022448"/>
    </source>
</evidence>
<dbReference type="Gene3D" id="1.10.40.60">
    <property type="entry name" value="EpsJ-like"/>
    <property type="match status" value="2"/>
</dbReference>
<dbReference type="NCBIfam" id="NF037980">
    <property type="entry name" value="T2SS_GspK"/>
    <property type="match status" value="1"/>
</dbReference>
<dbReference type="InterPro" id="IPR005628">
    <property type="entry name" value="GspK"/>
</dbReference>
<comment type="subcellular location">
    <subcellularLocation>
        <location evidence="1 10">Cell inner membrane</location>
    </subcellularLocation>
</comment>
<reference evidence="13 14" key="1">
    <citation type="journal article" date="2011" name="Front. Microbiol.">
        <title>Genomic signatures of strain selection and enhancement in Bacillus atrophaeus var. globigii, a historical biowarfare simulant.</title>
        <authorList>
            <person name="Gibbons H.S."/>
            <person name="Broomall S.M."/>
            <person name="McNew L.A."/>
            <person name="Daligault H."/>
            <person name="Chapman C."/>
            <person name="Bruce D."/>
            <person name="Karavis M."/>
            <person name="Krepps M."/>
            <person name="McGregor P.A."/>
            <person name="Hong C."/>
            <person name="Park K.H."/>
            <person name="Akmal A."/>
            <person name="Feldman A."/>
            <person name="Lin J.S."/>
            <person name="Chang W.E."/>
            <person name="Higgs B.W."/>
            <person name="Demirev P."/>
            <person name="Lindquist J."/>
            <person name="Liem A."/>
            <person name="Fochler E."/>
            <person name="Read T.D."/>
            <person name="Tapia R."/>
            <person name="Johnson S."/>
            <person name="Bishop-Lilly K.A."/>
            <person name="Detter C."/>
            <person name="Han C."/>
            <person name="Sozhamannan S."/>
            <person name="Rosenzweig C.N."/>
            <person name="Skowronski E.W."/>
        </authorList>
    </citation>
    <scope>NUCLEOTIDE SEQUENCE [LARGE SCALE GENOMIC DNA]</scope>
    <source>
        <strain evidence="13 14">MLST1</strain>
    </source>
</reference>
<name>A0A432W8N6_9GAMM</name>
<comment type="caution">
    <text evidence="13">The sequence shown here is derived from an EMBL/GenBank/DDBJ whole genome shotgun (WGS) entry which is preliminary data.</text>
</comment>
<dbReference type="SUPFAM" id="SSF158544">
    <property type="entry name" value="GspK insert domain-like"/>
    <property type="match status" value="2"/>
</dbReference>
<keyword evidence="14" id="KW-1185">Reference proteome</keyword>
<dbReference type="GO" id="GO:0005886">
    <property type="term" value="C:plasma membrane"/>
    <property type="evidence" value="ECO:0007669"/>
    <property type="project" value="UniProtKB-SubCell"/>
</dbReference>
<feature type="domain" description="T2SS protein K second SAM-like" evidence="11">
    <location>
        <begin position="219"/>
        <end position="275"/>
    </location>
</feature>
<dbReference type="Gene3D" id="3.30.1300.30">
    <property type="entry name" value="GSPII I/J protein-like"/>
    <property type="match status" value="1"/>
</dbReference>
<evidence type="ECO:0000256" key="6">
    <source>
        <dbReference type="ARBA" id="ARBA00022692"/>
    </source>
</evidence>
<evidence type="ECO:0000313" key="13">
    <source>
        <dbReference type="EMBL" id="RUO26429.1"/>
    </source>
</evidence>
<evidence type="ECO:0000256" key="5">
    <source>
        <dbReference type="ARBA" id="ARBA00022519"/>
    </source>
</evidence>
<evidence type="ECO:0000256" key="2">
    <source>
        <dbReference type="ARBA" id="ARBA00007246"/>
    </source>
</evidence>
<feature type="domain" description="T2SS protein K first SAM-like" evidence="12">
    <location>
        <begin position="103"/>
        <end position="211"/>
    </location>
</feature>
<evidence type="ECO:0000256" key="9">
    <source>
        <dbReference type="ARBA" id="ARBA00023136"/>
    </source>
</evidence>
<evidence type="ECO:0000256" key="8">
    <source>
        <dbReference type="ARBA" id="ARBA00022989"/>
    </source>
</evidence>
<keyword evidence="8" id="KW-1133">Transmembrane helix</keyword>
<dbReference type="AlphaFoldDB" id="A0A432W8N6"/>
<evidence type="ECO:0000259" key="12">
    <source>
        <dbReference type="Pfam" id="PF21687"/>
    </source>
</evidence>
<dbReference type="GO" id="GO:0009306">
    <property type="term" value="P:protein secretion"/>
    <property type="evidence" value="ECO:0007669"/>
    <property type="project" value="InterPro"/>
</dbReference>
<organism evidence="13 14">
    <name type="scientific">Aliidiomarina minuta</name>
    <dbReference type="NCBI Taxonomy" id="880057"/>
    <lineage>
        <taxon>Bacteria</taxon>
        <taxon>Pseudomonadati</taxon>
        <taxon>Pseudomonadota</taxon>
        <taxon>Gammaproteobacteria</taxon>
        <taxon>Alteromonadales</taxon>
        <taxon>Idiomarinaceae</taxon>
        <taxon>Aliidiomarina</taxon>
    </lineage>
</organism>
<keyword evidence="6" id="KW-0812">Transmembrane</keyword>
<dbReference type="InterPro" id="IPR038072">
    <property type="entry name" value="GspK_central_sf"/>
</dbReference>
<dbReference type="PANTHER" id="PTHR38831:SF1">
    <property type="entry name" value="TYPE II SECRETION SYSTEM PROTEIN K-RELATED"/>
    <property type="match status" value="1"/>
</dbReference>
<keyword evidence="3 10" id="KW-0813">Transport</keyword>
<keyword evidence="4 10" id="KW-1003">Cell membrane</keyword>
<dbReference type="OrthoDB" id="9788973at2"/>
<sequence>MSICARQRGVALVMVLLVIALVAVIAVSMGGRLKGQIDRVMAVQQSEQAYWHWLSAEELVRQVLLAEQEEDETIHLNQNWATQQGPYPVEGGYIAGTVYDLQSCFNLNAMFRDPNDTATYELIDESYRALLEALEFDEYTSRRLAATLTDWLDEDNQLINQYGAEDADYESLPRPYQAANALLNHVSDLRQIQGYTREVYEVIRPYVCVIPGVAEWQPNINTIDAEQPELLSAVFGGRLDVQSAANVLAARPDDGFAATDEVIDQPEIQAIDPNSTNAPPGSDMLSVTSEYFELRAAIQYGEIEFFAVSKLQVREGEARTLHRSRRGYDWND</sequence>
<evidence type="ECO:0000256" key="4">
    <source>
        <dbReference type="ARBA" id="ARBA00022475"/>
    </source>
</evidence>
<evidence type="ECO:0000313" key="14">
    <source>
        <dbReference type="Proteomes" id="UP000288293"/>
    </source>
</evidence>
<dbReference type="RefSeq" id="WP_126803241.1">
    <property type="nucleotide sequence ID" value="NZ_PIPL01000001.1"/>
</dbReference>
<dbReference type="Pfam" id="PF21687">
    <property type="entry name" value="T2SSK_1st"/>
    <property type="match status" value="1"/>
</dbReference>
<dbReference type="PIRSF" id="PIRSF002786">
    <property type="entry name" value="XcpX"/>
    <property type="match status" value="1"/>
</dbReference>
<evidence type="ECO:0000259" key="11">
    <source>
        <dbReference type="Pfam" id="PF03934"/>
    </source>
</evidence>
<dbReference type="SUPFAM" id="SSF54523">
    <property type="entry name" value="Pili subunits"/>
    <property type="match status" value="1"/>
</dbReference>
<keyword evidence="5 10" id="KW-0997">Cell inner membrane</keyword>
<evidence type="ECO:0000256" key="7">
    <source>
        <dbReference type="ARBA" id="ARBA00022927"/>
    </source>
</evidence>
<dbReference type="InterPro" id="IPR045584">
    <property type="entry name" value="Pilin-like"/>
</dbReference>
<keyword evidence="9 10" id="KW-0472">Membrane</keyword>
<dbReference type="Pfam" id="PF03934">
    <property type="entry name" value="T2SSK"/>
    <property type="match status" value="1"/>
</dbReference>
<comment type="similarity">
    <text evidence="2 10">Belongs to the GSP K family.</text>
</comment>
<dbReference type="InterPro" id="IPR049179">
    <property type="entry name" value="T2SSK_SAM-like_2nd"/>
</dbReference>
<accession>A0A432W8N6</accession>
<keyword evidence="7" id="KW-0653">Protein transport</keyword>
<protein>
    <recommendedName>
        <fullName evidence="10">Type II secretion system protein K</fullName>
    </recommendedName>
</protein>
<proteinExistence type="inferred from homology"/>